<dbReference type="Proteomes" id="UP001178507">
    <property type="component" value="Unassembled WGS sequence"/>
</dbReference>
<reference evidence="3" key="1">
    <citation type="submission" date="2023-08" db="EMBL/GenBank/DDBJ databases">
        <authorList>
            <person name="Chen Y."/>
            <person name="Shah S."/>
            <person name="Dougan E. K."/>
            <person name="Thang M."/>
            <person name="Chan C."/>
        </authorList>
    </citation>
    <scope>NUCLEOTIDE SEQUENCE</scope>
</reference>
<feature type="region of interest" description="Disordered" evidence="2">
    <location>
        <begin position="827"/>
        <end position="912"/>
    </location>
</feature>
<keyword evidence="4" id="KW-1185">Reference proteome</keyword>
<evidence type="ECO:0000256" key="2">
    <source>
        <dbReference type="SAM" id="MobiDB-lite"/>
    </source>
</evidence>
<evidence type="ECO:0000313" key="4">
    <source>
        <dbReference type="Proteomes" id="UP001178507"/>
    </source>
</evidence>
<sequence>MGWCQTSHLLSAENVELPLRQPEELGEEIEQILAKSLAQAQRPASDAGFRAKEQDAMVAEISHGHEAWVRHLRQEPQAHMEGICYCGFRVKQAILQHFRKHRRDLRLAQPPKRLFAGVEPDESGYHQSYPYRTQDDVIFSAERAAAHPEVVLSHHLTTAARLLDPSPEIAKDMGLSSSSLFTFRHYEQVSIKVLPHLRHLATFLVEGARAIHSVTGDVLKQVANMAIKVTALEFMVNCWISPRQAQSAPCTVQELWEALKARGGDVSAAFLFVALQQANRDKLAGIRKQLRQRNPRLWASYYELLDKGEGDHQRAKVLELQEMVCKRGARPFAAQLTAQLAQLPQTVAQLRAKAEQLRAAQLAAQKAQDKASRDLMVSNRALRKAKFSGDCSKQLDEGKAAKELARVVKVNKEEAEKLGAEAQKLEEEADKEESMEASADRIAEEVTAAGNKAVSDDADQAWQEVLAEVPAAPFEYGYPKALTFSFEVPALGQWHGIASAEVAVMVEVVQDLLDYVTYAGGVGRRRADAVSGLGAGTGKPGPHDCAFVAEDATGGPRMVPLRDLVFDEVLDKAFDDKEYGLQLLEVSDRGERLVNELARKFNQVNRLVEHDPLWRSRQLPSLLQKVCEGLRRVQLLMSKELQEVWKITFPPIFYPEDDAELSDALPGGWLDLEDLFLAVHLLLRYLSEMMILSGDVVRVVPGARTMTRRQIRDAAPTPELHSLVEAADRTPWLCISVDTKEHSSTEPNESPLKEALAILNEVLVDHVQSLLSDLHRATYQAFLRVVAAYGRWKKTTKAARETRKSEVQAEERIKKLAMRKVRNMRSTLALEEQVKDDGSADDRSAAVEEDGEPKDAKSPRRRKSIVGQSSHPSQVVPGPAAQERTESSPEPPKAEAPTRRRKSVYGQLDNLD</sequence>
<dbReference type="AlphaFoldDB" id="A0AA36HV58"/>
<name>A0AA36HV58_9DINO</name>
<proteinExistence type="predicted"/>
<feature type="coiled-coil region" evidence="1">
    <location>
        <begin position="340"/>
        <end position="370"/>
    </location>
</feature>
<keyword evidence="1" id="KW-0175">Coiled coil</keyword>
<evidence type="ECO:0000313" key="3">
    <source>
        <dbReference type="EMBL" id="CAJ1375941.1"/>
    </source>
</evidence>
<accession>A0AA36HV58</accession>
<protein>
    <submittedName>
        <fullName evidence="3">Uncharacterized protein</fullName>
    </submittedName>
</protein>
<feature type="compositionally biased region" description="Basic and acidic residues" evidence="2">
    <location>
        <begin position="832"/>
        <end position="846"/>
    </location>
</feature>
<feature type="coiled-coil region" evidence="1">
    <location>
        <begin position="408"/>
        <end position="445"/>
    </location>
</feature>
<comment type="caution">
    <text evidence="3">The sequence shown here is derived from an EMBL/GenBank/DDBJ whole genome shotgun (WGS) entry which is preliminary data.</text>
</comment>
<organism evidence="3 4">
    <name type="scientific">Effrenium voratum</name>
    <dbReference type="NCBI Taxonomy" id="2562239"/>
    <lineage>
        <taxon>Eukaryota</taxon>
        <taxon>Sar</taxon>
        <taxon>Alveolata</taxon>
        <taxon>Dinophyceae</taxon>
        <taxon>Suessiales</taxon>
        <taxon>Symbiodiniaceae</taxon>
        <taxon>Effrenium</taxon>
    </lineage>
</organism>
<evidence type="ECO:0000256" key="1">
    <source>
        <dbReference type="SAM" id="Coils"/>
    </source>
</evidence>
<gene>
    <name evidence="3" type="ORF">EVOR1521_LOCUS5120</name>
</gene>
<feature type="compositionally biased region" description="Basic and acidic residues" evidence="2">
    <location>
        <begin position="883"/>
        <end position="898"/>
    </location>
</feature>
<dbReference type="EMBL" id="CAUJNA010000349">
    <property type="protein sequence ID" value="CAJ1375941.1"/>
    <property type="molecule type" value="Genomic_DNA"/>
</dbReference>